<dbReference type="SUPFAM" id="SSF103515">
    <property type="entry name" value="Autotransporter"/>
    <property type="match status" value="1"/>
</dbReference>
<proteinExistence type="predicted"/>
<dbReference type="InterPro" id="IPR036709">
    <property type="entry name" value="Autotransporte_beta_dom_sf"/>
</dbReference>
<accession>A0A4R0XCW2</accession>
<sequence>MRSLQPYAQISFDKDFGNQLRPMNLELRVGYARELLGTGRTVTVGAQDGTLFAASGTTLPRDQLTAGVSLGMQPTKTLSVSNRLRRADRDGACVRAGGASAGGLSVLSA</sequence>
<organism evidence="2 3">
    <name type="scientific">Paraburkholderia steynii</name>
    <dbReference type="NCBI Taxonomy" id="1245441"/>
    <lineage>
        <taxon>Bacteria</taxon>
        <taxon>Pseudomonadati</taxon>
        <taxon>Pseudomonadota</taxon>
        <taxon>Betaproteobacteria</taxon>
        <taxon>Burkholderiales</taxon>
        <taxon>Burkholderiaceae</taxon>
        <taxon>Paraburkholderia</taxon>
    </lineage>
</organism>
<dbReference type="EMBL" id="MWML01000212">
    <property type="protein sequence ID" value="TCG04877.1"/>
    <property type="molecule type" value="Genomic_DNA"/>
</dbReference>
<dbReference type="Pfam" id="PF03797">
    <property type="entry name" value="Autotransporter"/>
    <property type="match status" value="1"/>
</dbReference>
<evidence type="ECO:0000313" key="3">
    <source>
        <dbReference type="Proteomes" id="UP000294200"/>
    </source>
</evidence>
<feature type="domain" description="Autotransporter" evidence="1">
    <location>
        <begin position="4"/>
        <end position="80"/>
    </location>
</feature>
<name>A0A4R0XCW2_9BURK</name>
<protein>
    <recommendedName>
        <fullName evidence="1">Autotransporter domain-containing protein</fullName>
    </recommendedName>
</protein>
<reference evidence="2 3" key="1">
    <citation type="submission" date="2017-02" db="EMBL/GenBank/DDBJ databases">
        <title>Paraburkholderia sophoroidis sp. nov. and Paraburkholderia steynii sp. nov. rhizobial symbionts of the fynbos legume Hypocalyptus sophoroides.</title>
        <authorList>
            <person name="Steenkamp E.T."/>
            <person name="Beukes C.W."/>
            <person name="Van Zyl E."/>
            <person name="Avontuur J."/>
            <person name="Chan W.Y."/>
            <person name="Hassen A."/>
            <person name="Palmer M."/>
            <person name="Mthombeni L."/>
            <person name="Phalane F."/>
            <person name="Sereme K."/>
            <person name="Venter S.N."/>
        </authorList>
    </citation>
    <scope>NUCLEOTIDE SEQUENCE [LARGE SCALE GENOMIC DNA]</scope>
    <source>
        <strain evidence="2 3">HC1.1ba</strain>
    </source>
</reference>
<keyword evidence="3" id="KW-1185">Reference proteome</keyword>
<dbReference type="AlphaFoldDB" id="A0A4R0XCW2"/>
<comment type="caution">
    <text evidence="2">The sequence shown here is derived from an EMBL/GenBank/DDBJ whole genome shotgun (WGS) entry which is preliminary data.</text>
</comment>
<evidence type="ECO:0000259" key="1">
    <source>
        <dbReference type="Pfam" id="PF03797"/>
    </source>
</evidence>
<dbReference type="Gene3D" id="2.40.128.130">
    <property type="entry name" value="Autotransporter beta-domain"/>
    <property type="match status" value="1"/>
</dbReference>
<gene>
    <name evidence="2" type="ORF">BZM27_37690</name>
</gene>
<evidence type="ECO:0000313" key="2">
    <source>
        <dbReference type="EMBL" id="TCG04877.1"/>
    </source>
</evidence>
<dbReference type="Proteomes" id="UP000294200">
    <property type="component" value="Unassembled WGS sequence"/>
</dbReference>
<dbReference type="InterPro" id="IPR005546">
    <property type="entry name" value="Autotransporte_beta"/>
</dbReference>